<protein>
    <submittedName>
        <fullName evidence="4">Helix-hairpin-helix domain-containing protein</fullName>
    </submittedName>
</protein>
<dbReference type="InterPro" id="IPR051675">
    <property type="entry name" value="Endo/Exo/Phosphatase_dom_1"/>
</dbReference>
<organism evidence="4 5">
    <name type="scientific">Jeongeupia naejangsanensis</name>
    <dbReference type="NCBI Taxonomy" id="613195"/>
    <lineage>
        <taxon>Bacteria</taxon>
        <taxon>Pseudomonadati</taxon>
        <taxon>Pseudomonadota</taxon>
        <taxon>Betaproteobacteria</taxon>
        <taxon>Neisseriales</taxon>
        <taxon>Chitinibacteraceae</taxon>
        <taxon>Jeongeupia</taxon>
    </lineage>
</organism>
<feature type="compositionally biased region" description="Low complexity" evidence="1">
    <location>
        <begin position="91"/>
        <end position="108"/>
    </location>
</feature>
<dbReference type="InterPro" id="IPR004509">
    <property type="entry name" value="Competence_ComEA_HhH"/>
</dbReference>
<dbReference type="RefSeq" id="WP_203538477.1">
    <property type="nucleotide sequence ID" value="NZ_JAESND010000004.1"/>
</dbReference>
<dbReference type="InterPro" id="IPR003583">
    <property type="entry name" value="Hlx-hairpin-Hlx_DNA-bd_motif"/>
</dbReference>
<dbReference type="SUPFAM" id="SSF47781">
    <property type="entry name" value="RuvA domain 2-like"/>
    <property type="match status" value="1"/>
</dbReference>
<feature type="chain" id="PRO_5046816509" evidence="2">
    <location>
        <begin position="21"/>
        <end position="123"/>
    </location>
</feature>
<dbReference type="NCBIfam" id="TIGR00426">
    <property type="entry name" value="competence protein ComEA helix-hairpin-helix repeat region"/>
    <property type="match status" value="1"/>
</dbReference>
<reference evidence="4 5" key="1">
    <citation type="submission" date="2021-01" db="EMBL/GenBank/DDBJ databases">
        <title>Draft Genome Sequence and Polyhydroxyalkanoate Biosynthetic Potential of Jeongeupia naejangsanensis Type Strain DSM 24253.</title>
        <authorList>
            <person name="Turrini P."/>
            <person name="Artuso I."/>
            <person name="Lugli G.A."/>
            <person name="Frangipani E."/>
            <person name="Ventura M."/>
            <person name="Visca P."/>
        </authorList>
    </citation>
    <scope>NUCLEOTIDE SEQUENCE [LARGE SCALE GENOMIC DNA]</scope>
    <source>
        <strain evidence="4 5">DSM 24253</strain>
    </source>
</reference>
<dbReference type="Proteomes" id="UP000809431">
    <property type="component" value="Unassembled WGS sequence"/>
</dbReference>
<dbReference type="PANTHER" id="PTHR21180">
    <property type="entry name" value="ENDONUCLEASE/EXONUCLEASE/PHOSPHATASE FAMILY DOMAIN-CONTAINING PROTEIN 1"/>
    <property type="match status" value="1"/>
</dbReference>
<sequence>MKKWLAAFVGMFLLCASVFAAVDLNTATEQQLEGLNGIGPTKAKSIVDYRTKNGAFKTPEDIMKVPGIKEGTFNKIKGDISVGGKVAAPAATAKSSKATASPAAAKPASTKEAKPKASAPAKK</sequence>
<proteinExistence type="predicted"/>
<keyword evidence="5" id="KW-1185">Reference proteome</keyword>
<feature type="domain" description="Helix-hairpin-helix DNA-binding motif class 1" evidence="3">
    <location>
        <begin position="30"/>
        <end position="49"/>
    </location>
</feature>
<accession>A0ABS2BKX8</accession>
<dbReference type="EMBL" id="JAESND010000004">
    <property type="protein sequence ID" value="MBM3116268.1"/>
    <property type="molecule type" value="Genomic_DNA"/>
</dbReference>
<evidence type="ECO:0000256" key="2">
    <source>
        <dbReference type="SAM" id="SignalP"/>
    </source>
</evidence>
<dbReference type="PANTHER" id="PTHR21180:SF32">
    <property type="entry name" value="ENDONUCLEASE_EXONUCLEASE_PHOSPHATASE FAMILY DOMAIN-CONTAINING PROTEIN 1"/>
    <property type="match status" value="1"/>
</dbReference>
<evidence type="ECO:0000313" key="5">
    <source>
        <dbReference type="Proteomes" id="UP000809431"/>
    </source>
</evidence>
<evidence type="ECO:0000259" key="3">
    <source>
        <dbReference type="SMART" id="SM00278"/>
    </source>
</evidence>
<name>A0ABS2BKX8_9NEIS</name>
<dbReference type="Pfam" id="PF12836">
    <property type="entry name" value="HHH_3"/>
    <property type="match status" value="1"/>
</dbReference>
<feature type="signal peptide" evidence="2">
    <location>
        <begin position="1"/>
        <end position="20"/>
    </location>
</feature>
<keyword evidence="2" id="KW-0732">Signal</keyword>
<dbReference type="SMART" id="SM00278">
    <property type="entry name" value="HhH1"/>
    <property type="match status" value="2"/>
</dbReference>
<evidence type="ECO:0000313" key="4">
    <source>
        <dbReference type="EMBL" id="MBM3116268.1"/>
    </source>
</evidence>
<gene>
    <name evidence="4" type="ORF">JMJ54_10525</name>
</gene>
<dbReference type="Gene3D" id="1.10.150.280">
    <property type="entry name" value="AF1531-like domain"/>
    <property type="match status" value="1"/>
</dbReference>
<comment type="caution">
    <text evidence="4">The sequence shown here is derived from an EMBL/GenBank/DDBJ whole genome shotgun (WGS) entry which is preliminary data.</text>
</comment>
<feature type="region of interest" description="Disordered" evidence="1">
    <location>
        <begin position="91"/>
        <end position="123"/>
    </location>
</feature>
<evidence type="ECO:0000256" key="1">
    <source>
        <dbReference type="SAM" id="MobiDB-lite"/>
    </source>
</evidence>
<feature type="domain" description="Helix-hairpin-helix DNA-binding motif class 1" evidence="3">
    <location>
        <begin position="60"/>
        <end position="79"/>
    </location>
</feature>
<dbReference type="InterPro" id="IPR010994">
    <property type="entry name" value="RuvA_2-like"/>
</dbReference>